<evidence type="ECO:0000313" key="3">
    <source>
        <dbReference type="Proteomes" id="UP001217089"/>
    </source>
</evidence>
<dbReference type="Pfam" id="PF05649">
    <property type="entry name" value="Peptidase_M13_N"/>
    <property type="match status" value="1"/>
</dbReference>
<dbReference type="Gene3D" id="1.10.1380.10">
    <property type="entry name" value="Neutral endopeptidase , domain2"/>
    <property type="match status" value="1"/>
</dbReference>
<dbReference type="SUPFAM" id="SSF55486">
    <property type="entry name" value="Metalloproteases ('zincins'), catalytic domain"/>
    <property type="match status" value="1"/>
</dbReference>
<dbReference type="InterPro" id="IPR042089">
    <property type="entry name" value="Peptidase_M13_dom_2"/>
</dbReference>
<proteinExistence type="predicted"/>
<gene>
    <name evidence="2" type="ORF">KUTeg_001839</name>
</gene>
<dbReference type="Proteomes" id="UP001217089">
    <property type="component" value="Unassembled WGS sequence"/>
</dbReference>
<feature type="domain" description="Peptidase M13 N-terminal" evidence="1">
    <location>
        <begin position="6"/>
        <end position="68"/>
    </location>
</feature>
<evidence type="ECO:0000259" key="1">
    <source>
        <dbReference type="Pfam" id="PF05649"/>
    </source>
</evidence>
<sequence length="78" mass="8458">MVCICELAQPGFGMPSADYLLQGRDDRMVKAYEKLAITIAVELGADKMTAKSDISDIVDFETAVANVHNGAFIVPPRQ</sequence>
<dbReference type="InterPro" id="IPR008753">
    <property type="entry name" value="Peptidase_M13_N"/>
</dbReference>
<comment type="caution">
    <text evidence="2">The sequence shown here is derived from an EMBL/GenBank/DDBJ whole genome shotgun (WGS) entry which is preliminary data.</text>
</comment>
<name>A0ABQ9FU31_TEGGR</name>
<evidence type="ECO:0000313" key="2">
    <source>
        <dbReference type="EMBL" id="KAJ8320252.1"/>
    </source>
</evidence>
<reference evidence="2 3" key="1">
    <citation type="submission" date="2022-12" db="EMBL/GenBank/DDBJ databases">
        <title>Chromosome-level genome of Tegillarca granosa.</title>
        <authorList>
            <person name="Kim J."/>
        </authorList>
    </citation>
    <scope>NUCLEOTIDE SEQUENCE [LARGE SCALE GENOMIC DNA]</scope>
    <source>
        <strain evidence="2">Teg-2019</strain>
        <tissue evidence="2">Adductor muscle</tissue>
    </source>
</reference>
<accession>A0ABQ9FU31</accession>
<protein>
    <recommendedName>
        <fullName evidence="1">Peptidase M13 N-terminal domain-containing protein</fullName>
    </recommendedName>
</protein>
<organism evidence="2 3">
    <name type="scientific">Tegillarca granosa</name>
    <name type="common">Malaysian cockle</name>
    <name type="synonym">Anadara granosa</name>
    <dbReference type="NCBI Taxonomy" id="220873"/>
    <lineage>
        <taxon>Eukaryota</taxon>
        <taxon>Metazoa</taxon>
        <taxon>Spiralia</taxon>
        <taxon>Lophotrochozoa</taxon>
        <taxon>Mollusca</taxon>
        <taxon>Bivalvia</taxon>
        <taxon>Autobranchia</taxon>
        <taxon>Pteriomorphia</taxon>
        <taxon>Arcoida</taxon>
        <taxon>Arcoidea</taxon>
        <taxon>Arcidae</taxon>
        <taxon>Tegillarca</taxon>
    </lineage>
</organism>
<dbReference type="EMBL" id="JARBDR010000141">
    <property type="protein sequence ID" value="KAJ8320252.1"/>
    <property type="molecule type" value="Genomic_DNA"/>
</dbReference>
<keyword evidence="3" id="KW-1185">Reference proteome</keyword>